<dbReference type="OrthoDB" id="10547399at2759"/>
<proteinExistence type="predicted"/>
<evidence type="ECO:0000313" key="2">
    <source>
        <dbReference type="EMBL" id="TRZ14107.1"/>
    </source>
</evidence>
<feature type="compositionally biased region" description="Polar residues" evidence="1">
    <location>
        <begin position="17"/>
        <end position="30"/>
    </location>
</feature>
<evidence type="ECO:0000256" key="1">
    <source>
        <dbReference type="SAM" id="MobiDB-lite"/>
    </source>
</evidence>
<organism evidence="2 3">
    <name type="scientific">Zosterops borbonicus</name>
    <dbReference type="NCBI Taxonomy" id="364589"/>
    <lineage>
        <taxon>Eukaryota</taxon>
        <taxon>Metazoa</taxon>
        <taxon>Chordata</taxon>
        <taxon>Craniata</taxon>
        <taxon>Vertebrata</taxon>
        <taxon>Euteleostomi</taxon>
        <taxon>Archelosauria</taxon>
        <taxon>Archosauria</taxon>
        <taxon>Dinosauria</taxon>
        <taxon>Saurischia</taxon>
        <taxon>Theropoda</taxon>
        <taxon>Coelurosauria</taxon>
        <taxon>Aves</taxon>
        <taxon>Neognathae</taxon>
        <taxon>Neoaves</taxon>
        <taxon>Telluraves</taxon>
        <taxon>Australaves</taxon>
        <taxon>Passeriformes</taxon>
        <taxon>Sylvioidea</taxon>
        <taxon>Zosteropidae</taxon>
        <taxon>Zosterops</taxon>
    </lineage>
</organism>
<dbReference type="EMBL" id="SWJQ01000460">
    <property type="protein sequence ID" value="TRZ14107.1"/>
    <property type="molecule type" value="Genomic_DNA"/>
</dbReference>
<gene>
    <name evidence="2" type="ORF">HGM15179_013003</name>
</gene>
<dbReference type="AlphaFoldDB" id="A0A8K1G9K3"/>
<keyword evidence="3" id="KW-1185">Reference proteome</keyword>
<comment type="caution">
    <text evidence="2">The sequence shown here is derived from an EMBL/GenBank/DDBJ whole genome shotgun (WGS) entry which is preliminary data.</text>
</comment>
<feature type="compositionally biased region" description="Polar residues" evidence="1">
    <location>
        <begin position="43"/>
        <end position="53"/>
    </location>
</feature>
<feature type="region of interest" description="Disordered" evidence="1">
    <location>
        <begin position="15"/>
        <end position="53"/>
    </location>
</feature>
<dbReference type="Proteomes" id="UP000796761">
    <property type="component" value="Unassembled WGS sequence"/>
</dbReference>
<name>A0A8K1G9K3_9PASS</name>
<sequence>MRFIKSSAVVAGMAGMSWQSSEGPQSSKKPQGSAEETAVVGQGQPSMTRRGAQNSWAHKQMLVDFPGLDFLVTVNSSRSKQQPGHFLSTAESKRAQLPPALSFTCPKTHVISPLRETPRNPKKCGQLLRLLFFGSFVLPEYL</sequence>
<protein>
    <submittedName>
        <fullName evidence="2">Uncharacterized protein</fullName>
    </submittedName>
</protein>
<evidence type="ECO:0000313" key="3">
    <source>
        <dbReference type="Proteomes" id="UP000796761"/>
    </source>
</evidence>
<accession>A0A8K1G9K3</accession>
<reference evidence="2" key="1">
    <citation type="submission" date="2019-04" db="EMBL/GenBank/DDBJ databases">
        <title>Genome assembly of Zosterops borbonicus 15179.</title>
        <authorList>
            <person name="Leroy T."/>
            <person name="Anselmetti Y."/>
            <person name="Tilak M.-K."/>
            <person name="Nabholz B."/>
        </authorList>
    </citation>
    <scope>NUCLEOTIDE SEQUENCE</scope>
    <source>
        <strain evidence="2">HGM_15179</strain>
        <tissue evidence="2">Muscle</tissue>
    </source>
</reference>